<accession>A0AAQ0KKY6</accession>
<feature type="chain" id="PRO_5043051808" description="UrcA family protein" evidence="1">
    <location>
        <begin position="24"/>
        <end position="110"/>
    </location>
</feature>
<reference evidence="2 3" key="1">
    <citation type="submission" date="2018-08" db="EMBL/GenBank/DDBJ databases">
        <title>Genomic Encyclopedia of Archaeal and Bacterial Type Strains, Phase II (KMG-II): from individual species to whole genera.</title>
        <authorList>
            <person name="Goeker M."/>
        </authorList>
    </citation>
    <scope>NUCLEOTIDE SEQUENCE [LARGE SCALE GENOMIC DNA]</scope>
    <source>
        <strain evidence="2 3">DSM 582</strain>
    </source>
</reference>
<dbReference type="AlphaFoldDB" id="A0AAQ0KKY6"/>
<evidence type="ECO:0000313" key="2">
    <source>
        <dbReference type="EMBL" id="REG44571.1"/>
    </source>
</evidence>
<evidence type="ECO:0000313" key="3">
    <source>
        <dbReference type="Proteomes" id="UP000256794"/>
    </source>
</evidence>
<dbReference type="PROSITE" id="PS51257">
    <property type="entry name" value="PROKAR_LIPOPROTEIN"/>
    <property type="match status" value="1"/>
</dbReference>
<keyword evidence="3" id="KW-1185">Reference proteome</keyword>
<evidence type="ECO:0008006" key="4">
    <source>
        <dbReference type="Google" id="ProtNLM"/>
    </source>
</evidence>
<dbReference type="EMBL" id="QUMX01000022">
    <property type="protein sequence ID" value="REG44571.1"/>
    <property type="molecule type" value="Genomic_DNA"/>
</dbReference>
<sequence>MRLTALGFTAMIAAAGCPLPAQAEEKLFAEATESDQRLKELHHEAGDLCLRNPSRDVEVVVACKAMIIYGLALNERGWCHGRQDEANAQKDWHICESGSDRFSLDHLTDF</sequence>
<comment type="caution">
    <text evidence="2">The sequence shown here is derived from an EMBL/GenBank/DDBJ whole genome shotgun (WGS) entry which is preliminary data.</text>
</comment>
<organism evidence="2 3">
    <name type="scientific">Paracoccus versutus</name>
    <name type="common">Thiobacillus versutus</name>
    <dbReference type="NCBI Taxonomy" id="34007"/>
    <lineage>
        <taxon>Bacteria</taxon>
        <taxon>Pseudomonadati</taxon>
        <taxon>Pseudomonadota</taxon>
        <taxon>Alphaproteobacteria</taxon>
        <taxon>Rhodobacterales</taxon>
        <taxon>Paracoccaceae</taxon>
        <taxon>Paracoccus</taxon>
    </lineage>
</organism>
<gene>
    <name evidence="2" type="ORF">ATH84_102240</name>
</gene>
<protein>
    <recommendedName>
        <fullName evidence="4">UrcA family protein</fullName>
    </recommendedName>
</protein>
<dbReference type="Proteomes" id="UP000256794">
    <property type="component" value="Unassembled WGS sequence"/>
</dbReference>
<name>A0AAQ0KKY6_PARVE</name>
<proteinExistence type="predicted"/>
<evidence type="ECO:0000256" key="1">
    <source>
        <dbReference type="SAM" id="SignalP"/>
    </source>
</evidence>
<feature type="signal peptide" evidence="1">
    <location>
        <begin position="1"/>
        <end position="23"/>
    </location>
</feature>
<dbReference type="RefSeq" id="WP_036750550.1">
    <property type="nucleotide sequence ID" value="NZ_CP035286.1"/>
</dbReference>
<keyword evidence="1" id="KW-0732">Signal</keyword>